<gene>
    <name evidence="1" type="ORF">DO97_13150</name>
</gene>
<proteinExistence type="predicted"/>
<dbReference type="Proteomes" id="UP000030170">
    <property type="component" value="Unassembled WGS sequence"/>
</dbReference>
<reference evidence="1 2" key="1">
    <citation type="journal article" date="2014" name="Mol. Ecol.">
        <title>Evolution of Synechococcus.</title>
        <authorList>
            <person name="Dvorak P."/>
            <person name="Casamatta D."/>
            <person name="Hasler P."/>
            <person name="Poulickova A."/>
            <person name="Ondrej V."/>
            <person name="Sanges R."/>
        </authorList>
    </citation>
    <scope>NUCLEOTIDE SEQUENCE [LARGE SCALE GENOMIC DNA]</scope>
    <source>
        <strain evidence="1 2">CAUP A 1101</strain>
    </source>
</reference>
<dbReference type="AlphaFoldDB" id="A0A098TIY7"/>
<sequence length="120" mass="13324">MVTSAIGKRQRRIERWLVFTLFLGLVGCASSPEVVTVTTGASRRVANGRAELWLGEVSESWRDDLNGIVDSAQIELNCNGQAYPQTVFNDKPSEVTCGVQVRLVEIPQLNPPKARLEILW</sequence>
<comment type="caution">
    <text evidence="1">The sequence shown here is derived from an EMBL/GenBank/DDBJ whole genome shotgun (WGS) entry which is preliminary data.</text>
</comment>
<protein>
    <submittedName>
        <fullName evidence="1">Uncharacterized protein</fullName>
    </submittedName>
</protein>
<organism evidence="1 2">
    <name type="scientific">Neosynechococcus sphagnicola sy1</name>
    <dbReference type="NCBI Taxonomy" id="1497020"/>
    <lineage>
        <taxon>Bacteria</taxon>
        <taxon>Bacillati</taxon>
        <taxon>Cyanobacteriota</taxon>
        <taxon>Cyanophyceae</taxon>
        <taxon>Neosynechococcales</taxon>
        <taxon>Neosynechococcaceae</taxon>
        <taxon>Neosynechococcus</taxon>
    </lineage>
</organism>
<keyword evidence="2" id="KW-1185">Reference proteome</keyword>
<evidence type="ECO:0000313" key="2">
    <source>
        <dbReference type="Proteomes" id="UP000030170"/>
    </source>
</evidence>
<name>A0A098TIY7_9CYAN</name>
<dbReference type="EMBL" id="JJML01000040">
    <property type="protein sequence ID" value="KGF72054.1"/>
    <property type="molecule type" value="Genomic_DNA"/>
</dbReference>
<accession>A0A098TIY7</accession>
<evidence type="ECO:0000313" key="1">
    <source>
        <dbReference type="EMBL" id="KGF72054.1"/>
    </source>
</evidence>